<accession>A3SKV1</accession>
<dbReference type="HOGENOM" id="CLU_055978_2_0_5"/>
<evidence type="ECO:0000259" key="2">
    <source>
        <dbReference type="PROSITE" id="PS50828"/>
    </source>
</evidence>
<organism evidence="3 4">
    <name type="scientific">Roseovarius nubinhibens (strain ATCC BAA-591 / DSM 15170 / ISM)</name>
    <dbReference type="NCBI Taxonomy" id="89187"/>
    <lineage>
        <taxon>Bacteria</taxon>
        <taxon>Pseudomonadati</taxon>
        <taxon>Pseudomonadota</taxon>
        <taxon>Alphaproteobacteria</taxon>
        <taxon>Rhodobacterales</taxon>
        <taxon>Roseobacteraceae</taxon>
        <taxon>Roseovarius</taxon>
    </lineage>
</organism>
<dbReference type="Gene3D" id="3.30.1370.110">
    <property type="match status" value="1"/>
</dbReference>
<dbReference type="OrthoDB" id="7165597at2"/>
<keyword evidence="4" id="KW-1185">Reference proteome</keyword>
<proteinExistence type="predicted"/>
<dbReference type="AlphaFoldDB" id="A3SKV1"/>
<name>A3SKV1_ROSNI</name>
<dbReference type="InterPro" id="IPR036063">
    <property type="entry name" value="Smr_dom_sf"/>
</dbReference>
<dbReference type="SUPFAM" id="SSF160443">
    <property type="entry name" value="SMR domain-like"/>
    <property type="match status" value="1"/>
</dbReference>
<dbReference type="PANTHER" id="PTHR35562">
    <property type="entry name" value="DNA ENDONUCLEASE SMRA-RELATED"/>
    <property type="match status" value="1"/>
</dbReference>
<dbReference type="Proteomes" id="UP000005954">
    <property type="component" value="Unassembled WGS sequence"/>
</dbReference>
<dbReference type="eggNOG" id="COG2840">
    <property type="taxonomic scope" value="Bacteria"/>
</dbReference>
<dbReference type="Pfam" id="PF01713">
    <property type="entry name" value="Smr"/>
    <property type="match status" value="1"/>
</dbReference>
<dbReference type="RefSeq" id="WP_009813383.1">
    <property type="nucleotide sequence ID" value="NZ_CH724156.1"/>
</dbReference>
<reference evidence="3 4" key="1">
    <citation type="submission" date="2005-12" db="EMBL/GenBank/DDBJ databases">
        <authorList>
            <person name="Moran M.A."/>
            <person name="Ferriera S."/>
            <person name="Johnson J."/>
            <person name="Kravitz S."/>
            <person name="Halpern A."/>
            <person name="Remington K."/>
            <person name="Beeson K."/>
            <person name="Tran B."/>
            <person name="Rogers Y.-H."/>
            <person name="Friedman R."/>
            <person name="Venter J.C."/>
        </authorList>
    </citation>
    <scope>NUCLEOTIDE SEQUENCE [LARGE SCALE GENOMIC DNA]</scope>
    <source>
        <strain evidence="4">ATCC BAA-591 / DSM 15170 / ISM</strain>
    </source>
</reference>
<feature type="region of interest" description="Disordered" evidence="1">
    <location>
        <begin position="20"/>
        <end position="50"/>
    </location>
</feature>
<evidence type="ECO:0000256" key="1">
    <source>
        <dbReference type="SAM" id="MobiDB-lite"/>
    </source>
</evidence>
<sequence length="194" mass="21813">MKRRRPNKEELELWRQVARSATPLDRRHEAPVVAKPAAKDPFPTAPDPVQEARPALEPFQIGERSTQTAPGAMATAKPAVQMDKKSFHRMKRGKLKPQATLDLHGMTVERAHNATIGFILRAASRDLRLVLVVTGKGKRGTEDEIIPQRRGVLRHQLPQWLSLPPLGPLVLEVTEAHNRHGGGGAYYVYLRRRR</sequence>
<protein>
    <submittedName>
        <fullName evidence="3">Smr domain protein</fullName>
    </submittedName>
</protein>
<gene>
    <name evidence="3" type="ORF">ISM_06795</name>
</gene>
<dbReference type="PROSITE" id="PS50828">
    <property type="entry name" value="SMR"/>
    <property type="match status" value="1"/>
</dbReference>
<dbReference type="PANTHER" id="PTHR35562:SF2">
    <property type="entry name" value="DNA ENDONUCLEASE SMRA-RELATED"/>
    <property type="match status" value="1"/>
</dbReference>
<dbReference type="STRING" id="89187.ISM_06795"/>
<comment type="caution">
    <text evidence="3">The sequence shown here is derived from an EMBL/GenBank/DDBJ whole genome shotgun (WGS) entry which is preliminary data.</text>
</comment>
<feature type="domain" description="Smr" evidence="2">
    <location>
        <begin position="101"/>
        <end position="191"/>
    </location>
</feature>
<evidence type="ECO:0000313" key="4">
    <source>
        <dbReference type="Proteomes" id="UP000005954"/>
    </source>
</evidence>
<dbReference type="InterPro" id="IPR002625">
    <property type="entry name" value="Smr_dom"/>
</dbReference>
<evidence type="ECO:0000313" key="3">
    <source>
        <dbReference type="EMBL" id="EAP77982.1"/>
    </source>
</evidence>
<dbReference type="EMBL" id="AALY01000001">
    <property type="protein sequence ID" value="EAP77982.1"/>
    <property type="molecule type" value="Genomic_DNA"/>
</dbReference>